<sequence>MVLKTSPARIVLCLVAGLSFASSVAAQDTTPSATSRPAQQQKQPVRQVKPGPAPSPATPQTIAPAQTAPAPAAPAAPSNLPPSVGSVPTDVVMVRVVGPWEADGRKGFSRLVATAFGGQLSMHVQWISDAGEIVATQELEGSAEAPQLALATVRAENGKDNSAVYFDTPEDAQGFRETFVLIVGQPGDARFGPATN</sequence>
<dbReference type="RefSeq" id="WP_114955794.1">
    <property type="nucleotide sequence ID" value="NZ_JBHSJF010000006.1"/>
</dbReference>
<feature type="signal peptide" evidence="2">
    <location>
        <begin position="1"/>
        <end position="26"/>
    </location>
</feature>
<gene>
    <name evidence="3" type="ORF">ACFPFW_09730</name>
</gene>
<evidence type="ECO:0000256" key="2">
    <source>
        <dbReference type="SAM" id="SignalP"/>
    </source>
</evidence>
<feature type="compositionally biased region" description="Low complexity" evidence="1">
    <location>
        <begin position="36"/>
        <end position="49"/>
    </location>
</feature>
<organism evidence="3 4">
    <name type="scientific">Flaviflagellibacter deserti</name>
    <dbReference type="NCBI Taxonomy" id="2267266"/>
    <lineage>
        <taxon>Bacteria</taxon>
        <taxon>Pseudomonadati</taxon>
        <taxon>Pseudomonadota</taxon>
        <taxon>Alphaproteobacteria</taxon>
        <taxon>Hyphomicrobiales</taxon>
        <taxon>Flaviflagellibacter</taxon>
    </lineage>
</organism>
<reference evidence="4" key="1">
    <citation type="journal article" date="2019" name="Int. J. Syst. Evol. Microbiol.">
        <title>The Global Catalogue of Microorganisms (GCM) 10K type strain sequencing project: providing services to taxonomists for standard genome sequencing and annotation.</title>
        <authorList>
            <consortium name="The Broad Institute Genomics Platform"/>
            <consortium name="The Broad Institute Genome Sequencing Center for Infectious Disease"/>
            <person name="Wu L."/>
            <person name="Ma J."/>
        </authorList>
    </citation>
    <scope>NUCLEOTIDE SEQUENCE [LARGE SCALE GENOMIC DNA]</scope>
    <source>
        <strain evidence="4">CGMCC 1.16444</strain>
    </source>
</reference>
<proteinExistence type="predicted"/>
<protein>
    <submittedName>
        <fullName evidence="3">Uncharacterized protein</fullName>
    </submittedName>
</protein>
<feature type="compositionally biased region" description="Low complexity" evidence="1">
    <location>
        <begin position="58"/>
        <end position="83"/>
    </location>
</feature>
<dbReference type="Proteomes" id="UP001595796">
    <property type="component" value="Unassembled WGS sequence"/>
</dbReference>
<name>A0ABV9Z390_9HYPH</name>
<evidence type="ECO:0000313" key="3">
    <source>
        <dbReference type="EMBL" id="MFC5068293.1"/>
    </source>
</evidence>
<keyword evidence="2" id="KW-0732">Signal</keyword>
<dbReference type="EMBL" id="JBHSJF010000006">
    <property type="protein sequence ID" value="MFC5068293.1"/>
    <property type="molecule type" value="Genomic_DNA"/>
</dbReference>
<evidence type="ECO:0000256" key="1">
    <source>
        <dbReference type="SAM" id="MobiDB-lite"/>
    </source>
</evidence>
<evidence type="ECO:0000313" key="4">
    <source>
        <dbReference type="Proteomes" id="UP001595796"/>
    </source>
</evidence>
<keyword evidence="4" id="KW-1185">Reference proteome</keyword>
<feature type="chain" id="PRO_5046595913" evidence="2">
    <location>
        <begin position="27"/>
        <end position="196"/>
    </location>
</feature>
<feature type="region of interest" description="Disordered" evidence="1">
    <location>
        <begin position="29"/>
        <end position="84"/>
    </location>
</feature>
<accession>A0ABV9Z390</accession>
<comment type="caution">
    <text evidence="3">The sequence shown here is derived from an EMBL/GenBank/DDBJ whole genome shotgun (WGS) entry which is preliminary data.</text>
</comment>